<accession>D7C2Y8</accession>
<keyword evidence="2" id="KW-1185">Reference proteome</keyword>
<sequence>MSCPAATLLAEFSSALQVKPQVEQTNSAWLLREFLSIHPQAEQRQEV</sequence>
<gene>
    <name evidence="1" type="ordered locus">SBI_04930</name>
</gene>
<dbReference type="HOGENOM" id="CLU_3173523_0_0_11"/>
<protein>
    <submittedName>
        <fullName evidence="1">Uncharacterized protein</fullName>
    </submittedName>
</protein>
<dbReference type="EMBL" id="CP002047">
    <property type="protein sequence ID" value="ADI08050.1"/>
    <property type="molecule type" value="Genomic_DNA"/>
</dbReference>
<dbReference type="Proteomes" id="UP000000377">
    <property type="component" value="Chromosome"/>
</dbReference>
<reference evidence="1 2" key="1">
    <citation type="journal article" date="2010" name="J. Bacteriol.">
        <title>Genome sequence of the milbemycin-producing bacterium Streptomyces bingchenggensis.</title>
        <authorList>
            <person name="Wang X.J."/>
            <person name="Yan Y.J."/>
            <person name="Zhang B."/>
            <person name="An J."/>
            <person name="Wang J.J."/>
            <person name="Tian J."/>
            <person name="Jiang L."/>
            <person name="Chen Y.H."/>
            <person name="Huang S.X."/>
            <person name="Yin M."/>
            <person name="Zhang J."/>
            <person name="Gao A.L."/>
            <person name="Liu C.X."/>
            <person name="Zhu Z.X."/>
            <person name="Xiang W.S."/>
        </authorList>
    </citation>
    <scope>NUCLEOTIDE SEQUENCE [LARGE SCALE GENOMIC DNA]</scope>
    <source>
        <strain evidence="1 2">BCW-1</strain>
    </source>
</reference>
<evidence type="ECO:0000313" key="2">
    <source>
        <dbReference type="Proteomes" id="UP000000377"/>
    </source>
</evidence>
<dbReference type="KEGG" id="sbh:SBI_04930"/>
<name>D7C2Y8_STRBB</name>
<dbReference type="AlphaFoldDB" id="D7C2Y8"/>
<evidence type="ECO:0000313" key="1">
    <source>
        <dbReference type="EMBL" id="ADI08050.1"/>
    </source>
</evidence>
<proteinExistence type="predicted"/>
<organism evidence="1 2">
    <name type="scientific">Streptomyces bingchenggensis (strain BCW-1)</name>
    <dbReference type="NCBI Taxonomy" id="749414"/>
    <lineage>
        <taxon>Bacteria</taxon>
        <taxon>Bacillati</taxon>
        <taxon>Actinomycetota</taxon>
        <taxon>Actinomycetes</taxon>
        <taxon>Kitasatosporales</taxon>
        <taxon>Streptomycetaceae</taxon>
        <taxon>Streptomyces</taxon>
    </lineage>
</organism>